<evidence type="ECO:0000313" key="10">
    <source>
        <dbReference type="EMBL" id="TDC51206.1"/>
    </source>
</evidence>
<feature type="region of interest" description="Adenylyl removase" evidence="7">
    <location>
        <begin position="1"/>
        <end position="499"/>
    </location>
</feature>
<dbReference type="Gene3D" id="1.20.120.330">
    <property type="entry name" value="Nucleotidyltransferases domain 2"/>
    <property type="match status" value="2"/>
</dbReference>
<evidence type="ECO:0000256" key="7">
    <source>
        <dbReference type="HAMAP-Rule" id="MF_00802"/>
    </source>
</evidence>
<protein>
    <recommendedName>
        <fullName evidence="7">Bifunctional glutamine synthetase adenylyltransferase/adenylyl-removing enzyme</fullName>
    </recommendedName>
    <alternativeName>
        <fullName evidence="7">ATP:glutamine synthetase adenylyltransferase</fullName>
    </alternativeName>
    <alternativeName>
        <fullName evidence="7">ATase</fullName>
    </alternativeName>
    <domain>
        <recommendedName>
            <fullName evidence="7">Glutamine synthetase adenylyl-L-tyrosine phosphorylase</fullName>
            <ecNumber evidence="7">2.7.7.89</ecNumber>
        </recommendedName>
        <alternativeName>
            <fullName evidence="7">Adenylyl removase</fullName>
            <shortName evidence="7">AR</shortName>
            <shortName evidence="7">AT-N</shortName>
        </alternativeName>
    </domain>
    <domain>
        <recommendedName>
            <fullName evidence="7">Glutamine synthetase adenylyl transferase</fullName>
            <ecNumber evidence="7">2.7.7.42</ecNumber>
        </recommendedName>
        <alternativeName>
            <fullName evidence="7">Adenylyl transferase</fullName>
            <shortName evidence="7">AT</shortName>
            <shortName evidence="7">AT-C</shortName>
        </alternativeName>
    </domain>
</protein>
<dbReference type="HAMAP" id="MF_00802">
    <property type="entry name" value="GlnE"/>
    <property type="match status" value="1"/>
</dbReference>
<dbReference type="EC" id="2.7.7.89" evidence="7"/>
<sequence length="1006" mass="108039">MSVNRTEGRVASLAKAGFADTAAAQRELDGPLLGGLAAEADLVAALAVVADPDLGLRGLGRLLESVSALDDPAELDQLRTVLAGDSPHRRRLLAVLGFSSALADHLCRHPEHWRDLVDLDPENRPGADSVRARMLEAVGADPAAAEPGATGEQPELLDTLRTAYRRHVTSLAALDLADRLDVAAVAAELADLAGATLEAALAVARAGLPADAPGCRLAVIAMGKAGGRELNYASDVDVVFVGEPPADAPDDATGWLATATTLATALMRACSVYTGEGTIWPVDAALRPEGKQGPLVRTVASHVAYYRDWAKTWEFQALLKARPVAGDRELGQEYLDAVTPMVWTAAGRDGFVDDVHAMRRRVEHHIRPADADRQLKLGPGGLRDVEFAVQLLQLVHGRADASLHDGNTLGALGALTAGGYVGREDGAVLDAAYRFLRTFEHRIQLRGLRRTHVVPDSDEQLRILARSLSLRQPSELNDVWHQQAREVRRLHEKLFYRPLLSAVARLPGDGVRLSPEAALARLQALGYADPAGALRHLEALTTGVSRRASIQRTLLPVLLGWFADAPEPDTGLAGFRKVSEALGTTPWYLRLLRDDGAAAERMARVLASGRYATELLLRAPESVAMLGDDDALRLRERGPLEKEVLAGVQRHDDPVDAIGVVRAMRRRELFRVTVADLVGEVPVESIGEALTVIAETTLSGALAAATRAVEAARGGPLPTRLAVVAMGRLGGREMGYASDADVLFVHTPYPDEEETAGGSAALAVANEMTRLLSLPSPEPSLTVDAALRPEGKQGPLVRTLASYAAYYHRWGEVWERQALLRAAPCCGDPELLRRFSALIDPLRWPTAGLTDGQIRDVRRMKARVESERLPRGADPSMHLKLGPGGLADVEWTAQLLQLRHASSVAALRTTSTPGALDAAVAAGLLSSPDRTVLVDAWRQAARIRNATVLVTGRPSDMLPKDPKTLAAVSRVLGYGVGESTVFVDDYHRSARKARAVVERLFYDDVR</sequence>
<keyword evidence="6 7" id="KW-0511">Multifunctional enzyme</keyword>
<dbReference type="CDD" id="cd05401">
    <property type="entry name" value="NT_GlnE_GlnD_like"/>
    <property type="match status" value="2"/>
</dbReference>
<feature type="region of interest" description="Adenylyl transferase" evidence="7">
    <location>
        <begin position="507"/>
        <end position="1006"/>
    </location>
</feature>
<dbReference type="SUPFAM" id="SSF81301">
    <property type="entry name" value="Nucleotidyltransferase"/>
    <property type="match status" value="2"/>
</dbReference>
<dbReference type="EC" id="2.7.7.42" evidence="7"/>
<reference evidence="10 11" key="1">
    <citation type="submission" date="2019-02" db="EMBL/GenBank/DDBJ databases">
        <title>Draft genome sequences of novel Actinobacteria.</title>
        <authorList>
            <person name="Sahin N."/>
            <person name="Ay H."/>
            <person name="Saygin H."/>
        </authorList>
    </citation>
    <scope>NUCLEOTIDE SEQUENCE [LARGE SCALE GENOMIC DNA]</scope>
    <source>
        <strain evidence="10 11">KC603</strain>
    </source>
</reference>
<dbReference type="PANTHER" id="PTHR30621:SF0">
    <property type="entry name" value="BIFUNCTIONAL GLUTAMINE SYNTHETASE ADENYLYLTRANSFERASE_ADENYLYL-REMOVING ENZYME"/>
    <property type="match status" value="1"/>
</dbReference>
<dbReference type="Proteomes" id="UP000295621">
    <property type="component" value="Unassembled WGS sequence"/>
</dbReference>
<keyword evidence="11" id="KW-1185">Reference proteome</keyword>
<dbReference type="Gene3D" id="3.30.460.10">
    <property type="entry name" value="Beta Polymerase, domain 2"/>
    <property type="match status" value="2"/>
</dbReference>
<dbReference type="OrthoDB" id="9759366at2"/>
<accession>A0A4R4RP07</accession>
<comment type="catalytic activity">
    <reaction evidence="7">
        <text>[glutamine synthetase]-O(4)-(5'-adenylyl)-L-tyrosine + phosphate = [glutamine synthetase]-L-tyrosine + ADP</text>
        <dbReference type="Rhea" id="RHEA:43716"/>
        <dbReference type="Rhea" id="RHEA-COMP:10660"/>
        <dbReference type="Rhea" id="RHEA-COMP:10661"/>
        <dbReference type="ChEBI" id="CHEBI:43474"/>
        <dbReference type="ChEBI" id="CHEBI:46858"/>
        <dbReference type="ChEBI" id="CHEBI:83624"/>
        <dbReference type="ChEBI" id="CHEBI:456216"/>
        <dbReference type="EC" id="2.7.7.89"/>
    </reaction>
</comment>
<evidence type="ECO:0000256" key="3">
    <source>
        <dbReference type="ARBA" id="ARBA00022741"/>
    </source>
</evidence>
<feature type="domain" description="Glutamate-ammonia ligase adenylyltransferase repeated" evidence="8">
    <location>
        <begin position="91"/>
        <end position="335"/>
    </location>
</feature>
<dbReference type="RefSeq" id="WP_131982867.1">
    <property type="nucleotide sequence ID" value="NZ_SMKL01000024.1"/>
</dbReference>
<feature type="domain" description="Glutamate-ammonia ligase adenylyltransferase repeated" evidence="8">
    <location>
        <begin position="600"/>
        <end position="835"/>
    </location>
</feature>
<keyword evidence="2 7" id="KW-0548">Nucleotidyltransferase</keyword>
<dbReference type="Pfam" id="PF03710">
    <property type="entry name" value="GlnE"/>
    <property type="match status" value="2"/>
</dbReference>
<dbReference type="GO" id="GO:0005829">
    <property type="term" value="C:cytosol"/>
    <property type="evidence" value="ECO:0007669"/>
    <property type="project" value="TreeGrafter"/>
</dbReference>
<dbReference type="InterPro" id="IPR005190">
    <property type="entry name" value="GlnE_rpt_dom"/>
</dbReference>
<feature type="domain" description="PII-uridylyltransferase/Glutamine-synthetase adenylyltransferase" evidence="9">
    <location>
        <begin position="357"/>
        <end position="495"/>
    </location>
</feature>
<organism evidence="10 11">
    <name type="scientific">Jiangella ureilytica</name>
    <dbReference type="NCBI Taxonomy" id="2530374"/>
    <lineage>
        <taxon>Bacteria</taxon>
        <taxon>Bacillati</taxon>
        <taxon>Actinomycetota</taxon>
        <taxon>Actinomycetes</taxon>
        <taxon>Jiangellales</taxon>
        <taxon>Jiangellaceae</taxon>
        <taxon>Jiangella</taxon>
    </lineage>
</organism>
<evidence type="ECO:0000256" key="5">
    <source>
        <dbReference type="ARBA" id="ARBA00022842"/>
    </source>
</evidence>
<comment type="caution">
    <text evidence="10">The sequence shown here is derived from an EMBL/GenBank/DDBJ whole genome shotgun (WGS) entry which is preliminary data.</text>
</comment>
<dbReference type="GO" id="GO:0005524">
    <property type="term" value="F:ATP binding"/>
    <property type="evidence" value="ECO:0007669"/>
    <property type="project" value="UniProtKB-UniRule"/>
</dbReference>
<keyword evidence="5 7" id="KW-0460">Magnesium</keyword>
<comment type="cofactor">
    <cofactor evidence="7">
        <name>Mg(2+)</name>
        <dbReference type="ChEBI" id="CHEBI:18420"/>
    </cofactor>
</comment>
<dbReference type="GO" id="GO:0008882">
    <property type="term" value="F:[glutamate-ammonia-ligase] adenylyltransferase activity"/>
    <property type="evidence" value="ECO:0007669"/>
    <property type="project" value="UniProtKB-UniRule"/>
</dbReference>
<evidence type="ECO:0000256" key="6">
    <source>
        <dbReference type="ARBA" id="ARBA00023268"/>
    </source>
</evidence>
<evidence type="ECO:0000313" key="11">
    <source>
        <dbReference type="Proteomes" id="UP000295621"/>
    </source>
</evidence>
<evidence type="ECO:0000256" key="4">
    <source>
        <dbReference type="ARBA" id="ARBA00022840"/>
    </source>
</evidence>
<evidence type="ECO:0000259" key="8">
    <source>
        <dbReference type="Pfam" id="PF03710"/>
    </source>
</evidence>
<dbReference type="GO" id="GO:0047388">
    <property type="term" value="F:[glutamine synthetase]-adenylyl-L-tyrosine phosphorylase activity"/>
    <property type="evidence" value="ECO:0007669"/>
    <property type="project" value="UniProtKB-EC"/>
</dbReference>
<dbReference type="PANTHER" id="PTHR30621">
    <property type="entry name" value="GLUTAMINE SYNTHETASE ADENYLYLTRANSFERASE"/>
    <property type="match status" value="1"/>
</dbReference>
<gene>
    <name evidence="7" type="primary">glnE</name>
    <name evidence="10" type="ORF">E1212_12520</name>
</gene>
<dbReference type="GO" id="GO:0000820">
    <property type="term" value="P:regulation of glutamine family amino acid metabolic process"/>
    <property type="evidence" value="ECO:0007669"/>
    <property type="project" value="UniProtKB-UniRule"/>
</dbReference>
<dbReference type="Pfam" id="PF08335">
    <property type="entry name" value="GlnD_UR_UTase"/>
    <property type="match status" value="2"/>
</dbReference>
<dbReference type="SUPFAM" id="SSF81593">
    <property type="entry name" value="Nucleotidyltransferase substrate binding subunit/domain"/>
    <property type="match status" value="2"/>
</dbReference>
<dbReference type="InterPro" id="IPR043519">
    <property type="entry name" value="NT_sf"/>
</dbReference>
<feature type="domain" description="PII-uridylyltransferase/Glutamine-synthetase adenylyltransferase" evidence="9">
    <location>
        <begin position="859"/>
        <end position="1001"/>
    </location>
</feature>
<comment type="catalytic activity">
    <reaction evidence="7">
        <text>[glutamine synthetase]-L-tyrosine + ATP = [glutamine synthetase]-O(4)-(5'-adenylyl)-L-tyrosine + diphosphate</text>
        <dbReference type="Rhea" id="RHEA:18589"/>
        <dbReference type="Rhea" id="RHEA-COMP:10660"/>
        <dbReference type="Rhea" id="RHEA-COMP:10661"/>
        <dbReference type="ChEBI" id="CHEBI:30616"/>
        <dbReference type="ChEBI" id="CHEBI:33019"/>
        <dbReference type="ChEBI" id="CHEBI:46858"/>
        <dbReference type="ChEBI" id="CHEBI:83624"/>
        <dbReference type="EC" id="2.7.7.42"/>
    </reaction>
</comment>
<comment type="similarity">
    <text evidence="7">Belongs to the GlnE family.</text>
</comment>
<dbReference type="AlphaFoldDB" id="A0A4R4RP07"/>
<proteinExistence type="inferred from homology"/>
<keyword evidence="3 7" id="KW-0547">Nucleotide-binding</keyword>
<dbReference type="GO" id="GO:0000287">
    <property type="term" value="F:magnesium ion binding"/>
    <property type="evidence" value="ECO:0007669"/>
    <property type="project" value="UniProtKB-UniRule"/>
</dbReference>
<dbReference type="Gene3D" id="1.20.120.1510">
    <property type="match status" value="1"/>
</dbReference>
<dbReference type="NCBIfam" id="NF010707">
    <property type="entry name" value="PRK14109.1"/>
    <property type="match status" value="1"/>
</dbReference>
<name>A0A4R4RP07_9ACTN</name>
<keyword evidence="1 7" id="KW-0808">Transferase</keyword>
<dbReference type="InterPro" id="IPR023057">
    <property type="entry name" value="GlnE"/>
</dbReference>
<dbReference type="InterPro" id="IPR013546">
    <property type="entry name" value="PII_UdlTrfase/GS_AdlTrfase"/>
</dbReference>
<comment type="function">
    <text evidence="7">Involved in the regulation of glutamine synthetase GlnA, a key enzyme in the process to assimilate ammonia. When cellular nitrogen levels are high, the C-terminal adenylyl transferase (AT) inactivates GlnA by covalent transfer of an adenylyl group from ATP to specific tyrosine residue of GlnA, thus reducing its activity. Conversely, when nitrogen levels are low, the N-terminal adenylyl removase (AR) activates GlnA by removing the adenylyl group by phosphorolysis, increasing its activity. The regulatory region of GlnE binds the signal transduction protein PII (GlnB) which indicates the nitrogen status of the cell.</text>
</comment>
<evidence type="ECO:0000256" key="1">
    <source>
        <dbReference type="ARBA" id="ARBA00022679"/>
    </source>
</evidence>
<evidence type="ECO:0000256" key="2">
    <source>
        <dbReference type="ARBA" id="ARBA00022695"/>
    </source>
</evidence>
<dbReference type="EMBL" id="SMKL01000024">
    <property type="protein sequence ID" value="TDC51206.1"/>
    <property type="molecule type" value="Genomic_DNA"/>
</dbReference>
<keyword evidence="4 7" id="KW-0067">ATP-binding</keyword>
<evidence type="ECO:0000259" key="9">
    <source>
        <dbReference type="Pfam" id="PF08335"/>
    </source>
</evidence>